<keyword evidence="1" id="KW-1133">Transmembrane helix</keyword>
<feature type="chain" id="PRO_5046672926" description="DUF4064 domain-containing protein" evidence="2">
    <location>
        <begin position="25"/>
        <end position="139"/>
    </location>
</feature>
<feature type="transmembrane region" description="Helical" evidence="1">
    <location>
        <begin position="115"/>
        <end position="133"/>
    </location>
</feature>
<gene>
    <name evidence="3" type="ORF">ACFFGT_27780</name>
</gene>
<feature type="transmembrane region" description="Helical" evidence="1">
    <location>
        <begin position="61"/>
        <end position="82"/>
    </location>
</feature>
<organism evidence="3 4">
    <name type="scientific">Mucilaginibacter angelicae</name>
    <dbReference type="NCBI Taxonomy" id="869718"/>
    <lineage>
        <taxon>Bacteria</taxon>
        <taxon>Pseudomonadati</taxon>
        <taxon>Bacteroidota</taxon>
        <taxon>Sphingobacteriia</taxon>
        <taxon>Sphingobacteriales</taxon>
        <taxon>Sphingobacteriaceae</taxon>
        <taxon>Mucilaginibacter</taxon>
    </lineage>
</organism>
<evidence type="ECO:0000313" key="3">
    <source>
        <dbReference type="EMBL" id="MFC0518046.1"/>
    </source>
</evidence>
<name>A0ABV6LF11_9SPHI</name>
<feature type="signal peptide" evidence="2">
    <location>
        <begin position="1"/>
        <end position="24"/>
    </location>
</feature>
<reference evidence="3 4" key="1">
    <citation type="submission" date="2024-09" db="EMBL/GenBank/DDBJ databases">
        <authorList>
            <person name="Sun Q."/>
            <person name="Mori K."/>
        </authorList>
    </citation>
    <scope>NUCLEOTIDE SEQUENCE [LARGE SCALE GENOMIC DNA]</scope>
    <source>
        <strain evidence="3 4">NCAIM B.02415</strain>
    </source>
</reference>
<evidence type="ECO:0000256" key="1">
    <source>
        <dbReference type="SAM" id="Phobius"/>
    </source>
</evidence>
<evidence type="ECO:0000256" key="2">
    <source>
        <dbReference type="SAM" id="SignalP"/>
    </source>
</evidence>
<dbReference type="RefSeq" id="WP_377025771.1">
    <property type="nucleotide sequence ID" value="NZ_JBHLTS010000077.1"/>
</dbReference>
<keyword evidence="1" id="KW-0472">Membrane</keyword>
<dbReference type="InterPro" id="IPR058068">
    <property type="entry name" value="LIC_13387-like"/>
</dbReference>
<comment type="caution">
    <text evidence="3">The sequence shown here is derived from an EMBL/GenBank/DDBJ whole genome shotgun (WGS) entry which is preliminary data.</text>
</comment>
<dbReference type="EMBL" id="JBHLTS010000077">
    <property type="protein sequence ID" value="MFC0518046.1"/>
    <property type="molecule type" value="Genomic_DNA"/>
</dbReference>
<keyword evidence="2" id="KW-0732">Signal</keyword>
<accession>A0ABV6LF11</accession>
<protein>
    <recommendedName>
        <fullName evidence="5">DUF4064 domain-containing protein</fullName>
    </recommendedName>
</protein>
<sequence length="139" mass="15465">MKPKFLLRIAATAMLLHTAGHTLGALTWQQAPNQKIAAVISGMQTEHFEFMGRSVTLAGFFMGYGIIMIFVMLFITTILWLLSDNPIKTITLALALLLLATAVSEYIYFFPLPALLSSIAAICTAWAYLKIPLKQQHYE</sequence>
<evidence type="ECO:0008006" key="5">
    <source>
        <dbReference type="Google" id="ProtNLM"/>
    </source>
</evidence>
<evidence type="ECO:0000313" key="4">
    <source>
        <dbReference type="Proteomes" id="UP001589828"/>
    </source>
</evidence>
<keyword evidence="1" id="KW-0812">Transmembrane</keyword>
<proteinExistence type="predicted"/>
<dbReference type="NCBIfam" id="NF047765">
    <property type="entry name" value="LIC_13387_fam"/>
    <property type="match status" value="1"/>
</dbReference>
<dbReference type="Proteomes" id="UP001589828">
    <property type="component" value="Unassembled WGS sequence"/>
</dbReference>
<keyword evidence="4" id="KW-1185">Reference proteome</keyword>